<dbReference type="EMBL" id="FXBM01000004">
    <property type="protein sequence ID" value="SMH51121.1"/>
    <property type="molecule type" value="Genomic_DNA"/>
</dbReference>
<keyword evidence="4 5" id="KW-0067">ATP-binding</keyword>
<dbReference type="GO" id="GO:0003677">
    <property type="term" value="F:DNA binding"/>
    <property type="evidence" value="ECO:0007669"/>
    <property type="project" value="InterPro"/>
</dbReference>
<dbReference type="InterPro" id="IPR000212">
    <property type="entry name" value="DNA_helicase_UvrD/REP"/>
</dbReference>
<dbReference type="PANTHER" id="PTHR11070">
    <property type="entry name" value="UVRD / RECB / PCRA DNA HELICASE FAMILY MEMBER"/>
    <property type="match status" value="1"/>
</dbReference>
<dbReference type="InterPro" id="IPR014016">
    <property type="entry name" value="UvrD-like_ATP-bd"/>
</dbReference>
<dbReference type="GO" id="GO:0000725">
    <property type="term" value="P:recombinational repair"/>
    <property type="evidence" value="ECO:0007669"/>
    <property type="project" value="TreeGrafter"/>
</dbReference>
<organism evidence="8 9">
    <name type="scientific">Rathayibacter oskolensis</name>
    <dbReference type="NCBI Taxonomy" id="1891671"/>
    <lineage>
        <taxon>Bacteria</taxon>
        <taxon>Bacillati</taxon>
        <taxon>Actinomycetota</taxon>
        <taxon>Actinomycetes</taxon>
        <taxon>Micrococcales</taxon>
        <taxon>Microbacteriaceae</taxon>
        <taxon>Rathayibacter</taxon>
    </lineage>
</organism>
<dbReference type="GO" id="GO:0005524">
    <property type="term" value="F:ATP binding"/>
    <property type="evidence" value="ECO:0007669"/>
    <property type="project" value="UniProtKB-UniRule"/>
</dbReference>
<dbReference type="GO" id="GO:0043138">
    <property type="term" value="F:3'-5' DNA helicase activity"/>
    <property type="evidence" value="ECO:0007669"/>
    <property type="project" value="TreeGrafter"/>
</dbReference>
<dbReference type="Gene3D" id="3.40.50.300">
    <property type="entry name" value="P-loop containing nucleotide triphosphate hydrolases"/>
    <property type="match status" value="3"/>
</dbReference>
<evidence type="ECO:0000256" key="5">
    <source>
        <dbReference type="PROSITE-ProRule" id="PRU00560"/>
    </source>
</evidence>
<dbReference type="AlphaFoldDB" id="A0A1X7PIF6"/>
<evidence type="ECO:0000259" key="7">
    <source>
        <dbReference type="PROSITE" id="PS51198"/>
    </source>
</evidence>
<evidence type="ECO:0000256" key="4">
    <source>
        <dbReference type="ARBA" id="ARBA00022840"/>
    </source>
</evidence>
<feature type="domain" description="UvrD-like helicase ATP-binding" evidence="7">
    <location>
        <begin position="194"/>
        <end position="595"/>
    </location>
</feature>
<gene>
    <name evidence="8" type="ORF">SAMN06295885_3705</name>
</gene>
<dbReference type="InterPro" id="IPR027351">
    <property type="entry name" value="(+)RNA_virus_helicase_core_dom"/>
</dbReference>
<evidence type="ECO:0000313" key="8">
    <source>
        <dbReference type="EMBL" id="SMH51121.1"/>
    </source>
</evidence>
<evidence type="ECO:0000313" key="9">
    <source>
        <dbReference type="Proteomes" id="UP000193711"/>
    </source>
</evidence>
<proteinExistence type="predicted"/>
<evidence type="ECO:0000256" key="1">
    <source>
        <dbReference type="ARBA" id="ARBA00022741"/>
    </source>
</evidence>
<dbReference type="PROSITE" id="PS51198">
    <property type="entry name" value="UVRD_HELICASE_ATP_BIND"/>
    <property type="match status" value="1"/>
</dbReference>
<dbReference type="PANTHER" id="PTHR11070:SF45">
    <property type="entry name" value="DNA 3'-5' HELICASE"/>
    <property type="match status" value="1"/>
</dbReference>
<evidence type="ECO:0000256" key="3">
    <source>
        <dbReference type="ARBA" id="ARBA00022806"/>
    </source>
</evidence>
<feature type="binding site" evidence="5">
    <location>
        <begin position="215"/>
        <end position="222"/>
    </location>
    <ligand>
        <name>ATP</name>
        <dbReference type="ChEBI" id="CHEBI:30616"/>
    </ligand>
</feature>
<keyword evidence="1 5" id="KW-0547">Nucleotide-binding</keyword>
<dbReference type="Proteomes" id="UP000193711">
    <property type="component" value="Unassembled WGS sequence"/>
</dbReference>
<protein>
    <submittedName>
        <fullName evidence="8">DNA helicase IV</fullName>
    </submittedName>
</protein>
<dbReference type="NCBIfam" id="NF041254">
    <property type="entry name" value="motor_HelR"/>
    <property type="match status" value="1"/>
</dbReference>
<keyword evidence="9" id="KW-1185">Reference proteome</keyword>
<dbReference type="OrthoDB" id="9787585at2"/>
<dbReference type="InterPro" id="IPR027417">
    <property type="entry name" value="P-loop_NTPase"/>
</dbReference>
<dbReference type="Pfam" id="PF01443">
    <property type="entry name" value="Viral_helicase1"/>
    <property type="match status" value="1"/>
</dbReference>
<keyword evidence="2 5" id="KW-0378">Hydrolase</keyword>
<keyword evidence="3 5" id="KW-0347">Helicase</keyword>
<dbReference type="GO" id="GO:0005829">
    <property type="term" value="C:cytosol"/>
    <property type="evidence" value="ECO:0007669"/>
    <property type="project" value="TreeGrafter"/>
</dbReference>
<reference evidence="9" key="1">
    <citation type="submission" date="2017-04" db="EMBL/GenBank/DDBJ databases">
        <authorList>
            <person name="Varghese N."/>
            <person name="Submissions S."/>
        </authorList>
    </citation>
    <scope>NUCLEOTIDE SEQUENCE [LARGE SCALE GENOMIC DNA]</scope>
    <source>
        <strain evidence="9">VKM Ac-2121</strain>
    </source>
</reference>
<dbReference type="STRING" id="1891671.SAMN06295885_3705"/>
<name>A0A1X7PIF6_9MICO</name>
<feature type="region of interest" description="Disordered" evidence="6">
    <location>
        <begin position="452"/>
        <end position="472"/>
    </location>
</feature>
<accession>A0A1X7PIF6</accession>
<evidence type="ECO:0000256" key="2">
    <source>
        <dbReference type="ARBA" id="ARBA00022801"/>
    </source>
</evidence>
<dbReference type="SUPFAM" id="SSF52540">
    <property type="entry name" value="P-loop containing nucleoside triphosphate hydrolases"/>
    <property type="match status" value="1"/>
</dbReference>
<evidence type="ECO:0000256" key="6">
    <source>
        <dbReference type="SAM" id="MobiDB-lite"/>
    </source>
</evidence>
<dbReference type="GO" id="GO:0016787">
    <property type="term" value="F:hydrolase activity"/>
    <property type="evidence" value="ECO:0007669"/>
    <property type="project" value="UniProtKB-UniRule"/>
</dbReference>
<sequence>MPDSRSFFALPARASDKRSDRLIARDDRQFAAVAAALDAETADLLSRLAAARRSAGGSGQHALDRDQEIRRLSARLRTVERFGVDLCLGRMVPADGSDPVYIGRLGLTDSHGERLLADWRSGLAAPFFGATDADPMGIASRRRYRWADRHVTDYWDEAFTDEGREGDVALDDRSAFVASLSGSRSPRMRDVLGTLQADQDAIVRAGASGALVVDGGPGTGKTVVALHRAAYLLFSDARVSRHRGGVLVLGPNAAYLDFVADVLPNLGEDGVRMATLRDLDPAGLDAEPERHDRVATLKGDGRLLRAVDRAVDLYEQPPQRELIVETDWADVVLTPQDWSDAFDAPEPGTPHDDARDAVWEEIVAILTQRAGARAERAEFRAQLEGDDALRAAVDRAWPLLDPEGVVADLWSSPEHLRSCAPWLDADEAALLARDDPRAWTLSDLPLLDAARSRVGDPGAGRRRRERELAEARERSRMDSVVDELVAGQEADELMLMTMLRGQDVRNALVDTTALPDEPEDPLQGPFAHVVVDEAQELTDAEWAMLLRRVPSRSVTVVGDRTQARHGFRESWIERLSRVGIRRVQVAPLRINYRTPAEIMAFAEPGIRAAVPDANVPTSIRSSGIPVEHRPAADLARLLEEWLASRADGTASVLSADPEAWAPLVPGDARLRSITPAAAKGLEFDLVVLVDPDALGDGIEGAVDRYVAMTRATQRLAIVV</sequence>
<dbReference type="RefSeq" id="WP_085478080.1">
    <property type="nucleotide sequence ID" value="NZ_FXBM01000004.1"/>
</dbReference>